<sequence>MNVVRSFLFFPIAFSLVRANGEGKTAEATPAGTSTPTEPKAAEAAPKAVDAAAVTFKQYLDFAMKLNEAVTLREEDTRKKLLVNFPLFGAPPFDGAWGDLKDLLKKVTELRALLLKGHTFGLPAATTTDKQQQDANQTVGALFDFIVGVATDAVTVADKATRAVTGMDPDKAVGFHVTPATADALFEFVPDLYEKLKDLHSKVGEWVEIKSTFDDTKLVTQAGDHRPKHWLRQGGFTDQEVKGDTTLETLKTKLGELVGPTKPCEKVLCTLASYALMKTPQDAAGKQAWLFVLASAMNNNAMKAKLEVAVNAVTPGKGETFVNQLKEVGKSLQLPKEQVPKQYRFPGVYANLDVQHFWTVLTGVFGTILTDLEVDEKDAQGKAGQVATRVAELVKVEGPLHSLTVQVAEMTKAGAGAGGETPAQAAAGTPGARAEAPAREGQGEDSAHFCGIGMTVFFVSVAIAVF</sequence>
<feature type="signal peptide" evidence="2">
    <location>
        <begin position="1"/>
        <end position="19"/>
    </location>
</feature>
<evidence type="ECO:0000313" key="3">
    <source>
        <dbReference type="EMBL" id="ALE14551.1"/>
    </source>
</evidence>
<organism evidence="3">
    <name type="scientific">Babesia gibsoni</name>
    <dbReference type="NCBI Taxonomy" id="33632"/>
    <lineage>
        <taxon>Eukaryota</taxon>
        <taxon>Sar</taxon>
        <taxon>Alveolata</taxon>
        <taxon>Apicomplexa</taxon>
        <taxon>Aconoidasida</taxon>
        <taxon>Piroplasmida</taxon>
        <taxon>Babesiidae</taxon>
        <taxon>Babesia</taxon>
    </lineage>
</organism>
<dbReference type="EMBL" id="KR013022">
    <property type="protein sequence ID" value="ALE14551.1"/>
    <property type="molecule type" value="Genomic_DNA"/>
</dbReference>
<reference evidence="3" key="1">
    <citation type="submission" date="2015-03" db="EMBL/GenBank/DDBJ databases">
        <title>Genetic variations of four immunodominant antigens of Babesia gibsoni isolated from dogs in southwest Japan.</title>
        <authorList>
            <person name="Liu M."/>
            <person name="Cao S."/>
            <person name="Zhou M."/>
            <person name="Nishikawa Y."/>
            <person name="Xuan X."/>
        </authorList>
    </citation>
    <scope>NUCLEOTIDE SEQUENCE</scope>
    <source>
        <strain evidence="3">Kansai 56</strain>
    </source>
</reference>
<feature type="region of interest" description="Disordered" evidence="1">
    <location>
        <begin position="414"/>
        <end position="444"/>
    </location>
</feature>
<protein>
    <submittedName>
        <fullName evidence="3">50 kDa surface antigen</fullName>
    </submittedName>
</protein>
<evidence type="ECO:0000256" key="1">
    <source>
        <dbReference type="SAM" id="MobiDB-lite"/>
    </source>
</evidence>
<feature type="chain" id="PRO_5005789840" evidence="2">
    <location>
        <begin position="20"/>
        <end position="466"/>
    </location>
</feature>
<gene>
    <name evidence="3" type="primary">P50</name>
</gene>
<dbReference type="Gene3D" id="1.20.910.20">
    <property type="match status" value="1"/>
</dbReference>
<dbReference type="AlphaFoldDB" id="A0A0M3T943"/>
<keyword evidence="2" id="KW-0732">Signal</keyword>
<feature type="compositionally biased region" description="Low complexity" evidence="1">
    <location>
        <begin position="420"/>
        <end position="435"/>
    </location>
</feature>
<name>A0A0M3T943_BABGI</name>
<evidence type="ECO:0000256" key="2">
    <source>
        <dbReference type="SAM" id="SignalP"/>
    </source>
</evidence>
<accession>A0A0M3T943</accession>
<proteinExistence type="predicted"/>